<feature type="transmembrane region" description="Helical" evidence="7">
    <location>
        <begin position="236"/>
        <end position="268"/>
    </location>
</feature>
<dbReference type="EMBL" id="JABFUD020000004">
    <property type="protein sequence ID" value="KAI5081136.1"/>
    <property type="molecule type" value="Genomic_DNA"/>
</dbReference>
<dbReference type="AlphaFoldDB" id="A0A9D4V796"/>
<dbReference type="Proteomes" id="UP000886520">
    <property type="component" value="Chromosome 4"/>
</dbReference>
<dbReference type="PANTHER" id="PTHR23302">
    <property type="entry name" value="TRANSMEMBRANE CHANNEL-RELATED"/>
    <property type="match status" value="1"/>
</dbReference>
<dbReference type="Pfam" id="PF07810">
    <property type="entry name" value="TMC"/>
    <property type="match status" value="1"/>
</dbReference>
<evidence type="ECO:0000256" key="3">
    <source>
        <dbReference type="ARBA" id="ARBA00022692"/>
    </source>
</evidence>
<feature type="transmembrane region" description="Helical" evidence="7">
    <location>
        <begin position="666"/>
        <end position="687"/>
    </location>
</feature>
<evidence type="ECO:0000259" key="8">
    <source>
        <dbReference type="Pfam" id="PF07810"/>
    </source>
</evidence>
<dbReference type="PANTHER" id="PTHR23302:SF24">
    <property type="entry name" value="TMC DOMAIN-CONTAINING PROTEIN"/>
    <property type="match status" value="1"/>
</dbReference>
<evidence type="ECO:0000256" key="6">
    <source>
        <dbReference type="SAM" id="MobiDB-lite"/>
    </source>
</evidence>
<feature type="transmembrane region" description="Helical" evidence="7">
    <location>
        <begin position="416"/>
        <end position="440"/>
    </location>
</feature>
<feature type="transmembrane region" description="Helical" evidence="7">
    <location>
        <begin position="318"/>
        <end position="340"/>
    </location>
</feature>
<evidence type="ECO:0000256" key="2">
    <source>
        <dbReference type="ARBA" id="ARBA00006510"/>
    </source>
</evidence>
<proteinExistence type="inferred from homology"/>
<keyword evidence="4 7" id="KW-1133">Transmembrane helix</keyword>
<accession>A0A9D4V796</accession>
<feature type="transmembrane region" description="Helical" evidence="7">
    <location>
        <begin position="452"/>
        <end position="475"/>
    </location>
</feature>
<feature type="region of interest" description="Disordered" evidence="6">
    <location>
        <begin position="44"/>
        <end position="75"/>
    </location>
</feature>
<name>A0A9D4V796_ADICA</name>
<dbReference type="InterPro" id="IPR012496">
    <property type="entry name" value="TMC_dom"/>
</dbReference>
<evidence type="ECO:0000256" key="5">
    <source>
        <dbReference type="ARBA" id="ARBA00023136"/>
    </source>
</evidence>
<gene>
    <name evidence="9" type="ORF">GOP47_0004319</name>
</gene>
<keyword evidence="5 7" id="KW-0472">Membrane</keyword>
<evidence type="ECO:0000313" key="10">
    <source>
        <dbReference type="Proteomes" id="UP000886520"/>
    </source>
</evidence>
<feature type="transmembrane region" description="Helical" evidence="7">
    <location>
        <begin position="627"/>
        <end position="645"/>
    </location>
</feature>
<evidence type="ECO:0000256" key="7">
    <source>
        <dbReference type="SAM" id="Phobius"/>
    </source>
</evidence>
<protein>
    <recommendedName>
        <fullName evidence="8">TMC domain-containing protein</fullName>
    </recommendedName>
</protein>
<comment type="caution">
    <text evidence="9">The sequence shown here is derived from an EMBL/GenBank/DDBJ whole genome shotgun (WGS) entry which is preliminary data.</text>
</comment>
<organism evidence="9 10">
    <name type="scientific">Adiantum capillus-veneris</name>
    <name type="common">Maidenhair fern</name>
    <dbReference type="NCBI Taxonomy" id="13818"/>
    <lineage>
        <taxon>Eukaryota</taxon>
        <taxon>Viridiplantae</taxon>
        <taxon>Streptophyta</taxon>
        <taxon>Embryophyta</taxon>
        <taxon>Tracheophyta</taxon>
        <taxon>Polypodiopsida</taxon>
        <taxon>Polypodiidae</taxon>
        <taxon>Polypodiales</taxon>
        <taxon>Pteridineae</taxon>
        <taxon>Pteridaceae</taxon>
        <taxon>Vittarioideae</taxon>
        <taxon>Adiantum</taxon>
    </lineage>
</organism>
<feature type="domain" description="TMC" evidence="8">
    <location>
        <begin position="561"/>
        <end position="661"/>
    </location>
</feature>
<evidence type="ECO:0000256" key="4">
    <source>
        <dbReference type="ARBA" id="ARBA00022989"/>
    </source>
</evidence>
<evidence type="ECO:0000313" key="9">
    <source>
        <dbReference type="EMBL" id="KAI5081136.1"/>
    </source>
</evidence>
<feature type="compositionally biased region" description="Low complexity" evidence="6">
    <location>
        <begin position="48"/>
        <end position="63"/>
    </location>
</feature>
<reference evidence="9" key="1">
    <citation type="submission" date="2021-01" db="EMBL/GenBank/DDBJ databases">
        <title>Adiantum capillus-veneris genome.</title>
        <authorList>
            <person name="Fang Y."/>
            <person name="Liao Q."/>
        </authorList>
    </citation>
    <scope>NUCLEOTIDE SEQUENCE</scope>
    <source>
        <strain evidence="9">H3</strain>
        <tissue evidence="9">Leaf</tissue>
    </source>
</reference>
<sequence length="790" mass="89276">MQWCCLTFSPPLTCGSMEGRPGNPNPSSDDCNRVHSFSNHTCELAEQSGTTSNRSDASSSSSSPENCHHVDASSSLPSETRLHVCARPQSNDTSFLPVVNGGICPLQVPNAHKVHFDPLPLVYNRSRLEEHEHHPSCSLTKDRQNDNFQGNIFSDRQAKVQITMQAARERVSQLMPPRQEDNQSGTHLLDRLMQKIEDRKFVRNLAITLVSFFKNVHEWRPWRNSLKEIEGKFGSAVLLTFVFLRFVLFLNAILTLLWIVSIVIPFLIDPPKSFSWRHFFDIGFKSFFQGNGLEKSWIYYGGHFFQSGEQTGWYKTAYMYPCTIIASVLISWIAILTRIARRLSVSSKILISGSEVTHPFCTLVFGSWDFGISSPEAASRLRKGLRMHFREMLADISAHEKKLLTLSTKTKRYKRYVALGILWPLQIAASVTIIVLLVSQAEKVNKTFKTDYAQSLLLTLSSMIAPLSIPFLVQLEDWNPATSERIVLLKLFSLRLVNACTLFYRLYMALAQAAHIKAGNQILACTSHKGCPDGFSCCNTNSGKEWVSCTPNQGQVCMPGCMENAVAKQLLRLMLTNTFVSVAWDLIYGMIHQRVFKKRRQLSIENLVIDIVYMESLVWVGSSFSPVAPVLGLFCNFMIFSYMKFSLRRFYEPMRKPYSASRTSNLTHGLLLLALILCSLPASATLVQKSSGVCGPIAENSSMYQTLSDYIEETPTLFKVILQWLGNPAILMGLILLLIFVLIILREKLMQTQFSFQARYKMFTTCCLLTLNQGAEQEKIRLLSKQVLDS</sequence>
<keyword evidence="3 7" id="KW-0812">Transmembrane</keyword>
<feature type="transmembrane region" description="Helical" evidence="7">
    <location>
        <begin position="724"/>
        <end position="745"/>
    </location>
</feature>
<dbReference type="OrthoDB" id="1936208at2759"/>
<dbReference type="GO" id="GO:0005886">
    <property type="term" value="C:plasma membrane"/>
    <property type="evidence" value="ECO:0007669"/>
    <property type="project" value="InterPro"/>
</dbReference>
<comment type="similarity">
    <text evidence="2">Belongs to the TMC family.</text>
</comment>
<feature type="transmembrane region" description="Helical" evidence="7">
    <location>
        <begin position="570"/>
        <end position="591"/>
    </location>
</feature>
<dbReference type="InterPro" id="IPR038900">
    <property type="entry name" value="TMC"/>
</dbReference>
<evidence type="ECO:0000256" key="1">
    <source>
        <dbReference type="ARBA" id="ARBA00004141"/>
    </source>
</evidence>
<keyword evidence="10" id="KW-1185">Reference proteome</keyword>
<comment type="subcellular location">
    <subcellularLocation>
        <location evidence="1">Membrane</location>
        <topology evidence="1">Multi-pass membrane protein</topology>
    </subcellularLocation>
</comment>